<evidence type="ECO:0000313" key="1">
    <source>
        <dbReference type="EMBL" id="VFJ63698.1"/>
    </source>
</evidence>
<dbReference type="EMBL" id="CAADEY010000111">
    <property type="protein sequence ID" value="VFJ63698.1"/>
    <property type="molecule type" value="Genomic_DNA"/>
</dbReference>
<name>A0A450TAJ6_9GAMM</name>
<sequence>MSCFDAGNTVGRWCNEKDATLVVENIGKRFGETQVLRLPLLAKPLQFLSLAKIGAGEQQSPAHRGTNRSV</sequence>
<protein>
    <submittedName>
        <fullName evidence="1">Uncharacterized protein</fullName>
    </submittedName>
</protein>
<proteinExistence type="predicted"/>
<dbReference type="AlphaFoldDB" id="A0A450TAJ6"/>
<reference evidence="1" key="1">
    <citation type="submission" date="2019-02" db="EMBL/GenBank/DDBJ databases">
        <authorList>
            <person name="Gruber-Vodicka R. H."/>
            <person name="Seah K. B. B."/>
        </authorList>
    </citation>
    <scope>NUCLEOTIDE SEQUENCE</scope>
    <source>
        <strain evidence="1">BECK_DK161</strain>
    </source>
</reference>
<accession>A0A450TAJ6</accession>
<organism evidence="1">
    <name type="scientific">Candidatus Kentrum sp. DK</name>
    <dbReference type="NCBI Taxonomy" id="2126562"/>
    <lineage>
        <taxon>Bacteria</taxon>
        <taxon>Pseudomonadati</taxon>
        <taxon>Pseudomonadota</taxon>
        <taxon>Gammaproteobacteria</taxon>
        <taxon>Candidatus Kentrum</taxon>
    </lineage>
</organism>
<gene>
    <name evidence="1" type="ORF">BECKDK2373C_GA0170839_11111</name>
</gene>